<dbReference type="EMBL" id="RYZI01000106">
    <property type="protein sequence ID" value="RWA10651.1"/>
    <property type="molecule type" value="Genomic_DNA"/>
</dbReference>
<keyword evidence="3" id="KW-1185">Reference proteome</keyword>
<feature type="compositionally biased region" description="Pro residues" evidence="1">
    <location>
        <begin position="204"/>
        <end position="214"/>
    </location>
</feature>
<feature type="region of interest" description="Disordered" evidence="1">
    <location>
        <begin position="196"/>
        <end position="218"/>
    </location>
</feature>
<evidence type="ECO:0000313" key="3">
    <source>
        <dbReference type="Proteomes" id="UP000286045"/>
    </source>
</evidence>
<comment type="caution">
    <text evidence="2">The sequence shown here is derived from an EMBL/GenBank/DDBJ whole genome shotgun (WGS) entry which is preliminary data.</text>
</comment>
<dbReference type="AlphaFoldDB" id="A0A439D8C7"/>
<evidence type="ECO:0000256" key="1">
    <source>
        <dbReference type="SAM" id="MobiDB-lite"/>
    </source>
</evidence>
<dbReference type="Proteomes" id="UP000286045">
    <property type="component" value="Unassembled WGS sequence"/>
</dbReference>
<proteinExistence type="predicted"/>
<sequence length="276" mass="30353">MAAQTPSNEQRGDAGFFEHFLAKKGKKIEIYAKIFEANTGVKLDRGKTIGTITRKNDDTVLMCAVSGYSAGAKEDPLSPCLDTKKWNRLCLHHLAKQIKFRFPGNIRDTSGGPILDEFRGRAQVCLQFLNKLSQYTEVLFLVVGSCGIGPIQVRVEGERRLDIVGDVFVDSEDESPEEANMLLDEVAGLQDAHRDGAASEIPAPSTPPPPPPVLRRPGSSWKYVPTPWTPINAEALVSAYRKKTPVYEFPGYDLALAKEDAGSEDQWEDMGDGVCK</sequence>
<accession>A0A439D8C7</accession>
<dbReference type="STRING" id="363999.A0A439D8C7"/>
<evidence type="ECO:0000313" key="2">
    <source>
        <dbReference type="EMBL" id="RWA10651.1"/>
    </source>
</evidence>
<gene>
    <name evidence="2" type="ORF">EKO27_g4450</name>
</gene>
<reference evidence="2 3" key="1">
    <citation type="submission" date="2018-12" db="EMBL/GenBank/DDBJ databases">
        <title>Draft genome sequence of Xylaria grammica IHI A82.</title>
        <authorList>
            <person name="Buettner E."/>
            <person name="Kellner H."/>
        </authorList>
    </citation>
    <scope>NUCLEOTIDE SEQUENCE [LARGE SCALE GENOMIC DNA]</scope>
    <source>
        <strain evidence="2 3">IHI A82</strain>
    </source>
</reference>
<name>A0A439D8C7_9PEZI</name>
<protein>
    <submittedName>
        <fullName evidence="2">Uncharacterized protein</fullName>
    </submittedName>
</protein>
<organism evidence="2 3">
    <name type="scientific">Xylaria grammica</name>
    <dbReference type="NCBI Taxonomy" id="363999"/>
    <lineage>
        <taxon>Eukaryota</taxon>
        <taxon>Fungi</taxon>
        <taxon>Dikarya</taxon>
        <taxon>Ascomycota</taxon>
        <taxon>Pezizomycotina</taxon>
        <taxon>Sordariomycetes</taxon>
        <taxon>Xylariomycetidae</taxon>
        <taxon>Xylariales</taxon>
        <taxon>Xylariaceae</taxon>
        <taxon>Xylaria</taxon>
    </lineage>
</organism>